<feature type="transmembrane region" description="Helical" evidence="1">
    <location>
        <begin position="68"/>
        <end position="86"/>
    </location>
</feature>
<dbReference type="InterPro" id="IPR001633">
    <property type="entry name" value="EAL_dom"/>
</dbReference>
<feature type="transmembrane region" description="Helical" evidence="1">
    <location>
        <begin position="159"/>
        <end position="175"/>
    </location>
</feature>
<dbReference type="Gene3D" id="3.20.20.450">
    <property type="entry name" value="EAL domain"/>
    <property type="match status" value="1"/>
</dbReference>
<evidence type="ECO:0000256" key="1">
    <source>
        <dbReference type="SAM" id="Phobius"/>
    </source>
</evidence>
<dbReference type="EMBL" id="JAZHBM010000003">
    <property type="protein sequence ID" value="MEF3083380.1"/>
    <property type="molecule type" value="Genomic_DNA"/>
</dbReference>
<feature type="transmembrane region" description="Helical" evidence="1">
    <location>
        <begin position="44"/>
        <end position="61"/>
    </location>
</feature>
<keyword evidence="1" id="KW-0472">Membrane</keyword>
<dbReference type="PANTHER" id="PTHR33121">
    <property type="entry name" value="CYCLIC DI-GMP PHOSPHODIESTERASE PDEF"/>
    <property type="match status" value="1"/>
</dbReference>
<dbReference type="PANTHER" id="PTHR33121:SF70">
    <property type="entry name" value="SIGNALING PROTEIN YKOW"/>
    <property type="match status" value="1"/>
</dbReference>
<gene>
    <name evidence="3" type="ORF">V3391_14295</name>
</gene>
<keyword evidence="1" id="KW-0812">Transmembrane</keyword>
<sequence length="435" mass="47745">MLKFQTTARREKVAAILTMTGLACMSLGLAWALCYWYFDRADLSVLFVGVIVVGVMALARSRRSDGRSILFVAHGILIATCAISLIDAPIEWVPRSAHMFLLPLAAGAAFTFEARERYGSLIFPLICLAAFAAFAAGALDPLAPQISPPLEVREWGARSNILVAIALLAAIFRIYRADVGKRLQLERELGRAVRNGEIEVMYQPQVRGDGAVTGVEALARWRHPSGTLLSPDVFIPVAEESTLISDIGLEVLRQACDKLEAWSGAAHTRHLRIAVNVSPMQLMDEHFTPSLTAVIRQAGIDPTLLELELTESALSTNTAAIVDKMRAIETLGITWALDDFGTGYSSLATLRQLPVRKLKIDRQFVQEAATQDSAQRLLGKIIEISQVMHMSALAEGVETVAQRDLLIGMGCDHFQGYLFARPMSESMLDEWLTRQ</sequence>
<dbReference type="PROSITE" id="PS51257">
    <property type="entry name" value="PROKAR_LIPOPROTEIN"/>
    <property type="match status" value="1"/>
</dbReference>
<feature type="domain" description="EAL" evidence="2">
    <location>
        <begin position="182"/>
        <end position="435"/>
    </location>
</feature>
<comment type="caution">
    <text evidence="3">The sequence shown here is derived from an EMBL/GenBank/DDBJ whole genome shotgun (WGS) entry which is preliminary data.</text>
</comment>
<keyword evidence="4" id="KW-1185">Reference proteome</keyword>
<evidence type="ECO:0000313" key="4">
    <source>
        <dbReference type="Proteomes" id="UP001358324"/>
    </source>
</evidence>
<evidence type="ECO:0000259" key="2">
    <source>
        <dbReference type="PROSITE" id="PS50883"/>
    </source>
</evidence>
<reference evidence="3 4" key="1">
    <citation type="submission" date="2024-01" db="EMBL/GenBank/DDBJ databases">
        <title>Novel species of the genus Luteimonas isolated from rivers.</title>
        <authorList>
            <person name="Lu H."/>
        </authorList>
    </citation>
    <scope>NUCLEOTIDE SEQUENCE [LARGE SCALE GENOMIC DNA]</scope>
    <source>
        <strain evidence="3 4">SMYT11W</strain>
    </source>
</reference>
<dbReference type="Proteomes" id="UP001358324">
    <property type="component" value="Unassembled WGS sequence"/>
</dbReference>
<proteinExistence type="predicted"/>
<dbReference type="SUPFAM" id="SSF141868">
    <property type="entry name" value="EAL domain-like"/>
    <property type="match status" value="1"/>
</dbReference>
<dbReference type="InterPro" id="IPR050706">
    <property type="entry name" value="Cyclic-di-GMP_PDE-like"/>
</dbReference>
<name>A0ABU7WIP4_9GAMM</name>
<feature type="transmembrane region" description="Helical" evidence="1">
    <location>
        <begin position="12"/>
        <end position="38"/>
    </location>
</feature>
<evidence type="ECO:0000313" key="3">
    <source>
        <dbReference type="EMBL" id="MEF3083380.1"/>
    </source>
</evidence>
<dbReference type="Pfam" id="PF00563">
    <property type="entry name" value="EAL"/>
    <property type="match status" value="1"/>
</dbReference>
<protein>
    <submittedName>
        <fullName evidence="3">EAL domain-containing protein</fullName>
    </submittedName>
</protein>
<keyword evidence="1" id="KW-1133">Transmembrane helix</keyword>
<dbReference type="InterPro" id="IPR035919">
    <property type="entry name" value="EAL_sf"/>
</dbReference>
<dbReference type="CDD" id="cd01948">
    <property type="entry name" value="EAL"/>
    <property type="match status" value="1"/>
</dbReference>
<feature type="transmembrane region" description="Helical" evidence="1">
    <location>
        <begin position="92"/>
        <end position="112"/>
    </location>
</feature>
<dbReference type="RefSeq" id="WP_332079118.1">
    <property type="nucleotide sequence ID" value="NZ_JAZHBM010000003.1"/>
</dbReference>
<dbReference type="SMART" id="SM00052">
    <property type="entry name" value="EAL"/>
    <property type="match status" value="1"/>
</dbReference>
<dbReference type="PROSITE" id="PS50883">
    <property type="entry name" value="EAL"/>
    <property type="match status" value="1"/>
</dbReference>
<accession>A0ABU7WIP4</accession>
<feature type="transmembrane region" description="Helical" evidence="1">
    <location>
        <begin position="119"/>
        <end position="139"/>
    </location>
</feature>
<organism evidence="3 4">
    <name type="scientific">Luteimonas flava</name>
    <dbReference type="NCBI Taxonomy" id="3115822"/>
    <lineage>
        <taxon>Bacteria</taxon>
        <taxon>Pseudomonadati</taxon>
        <taxon>Pseudomonadota</taxon>
        <taxon>Gammaproteobacteria</taxon>
        <taxon>Lysobacterales</taxon>
        <taxon>Lysobacteraceae</taxon>
        <taxon>Luteimonas</taxon>
    </lineage>
</organism>